<dbReference type="GO" id="GO:0004222">
    <property type="term" value="F:metalloendopeptidase activity"/>
    <property type="evidence" value="ECO:0007669"/>
    <property type="project" value="TreeGrafter"/>
</dbReference>
<feature type="chain" id="PRO_5005329124" evidence="1">
    <location>
        <begin position="20"/>
        <end position="367"/>
    </location>
</feature>
<keyword evidence="1" id="KW-0732">Signal</keyword>
<evidence type="ECO:0000256" key="1">
    <source>
        <dbReference type="SAM" id="SignalP"/>
    </source>
</evidence>
<sequence length="367" mass="42134">MYGNFSIIILIIVIGFLSAAVEKHVEADRYTSEDVFKRSIMPKDDDMWNPQIKYYIKDNYDPYGFIAQSLNDIEKHTCIRFSRQMKPFSKEFGIIFDNTCSKMENKTSSDKPVYFKVPKQCELSLGCYKKHLFQVLVFRSVKIKKNRKELSEGERKTIIFNEDRDYSSVSFGGVDKNIASSCPPYYGNMFGFKDTYSFNDLKLLNARYCQSTCSFNCLPCLNDGYQSPIDCSVCTCPPGYNGRLCENLDESDATCPRYSYLAERKKKTITICGGRDCLFLLEAPKGYKIVVEIDYALSRKEYPCYRSNGIEIKYTKDKGKGGLCLCGYYENVTLPARSNTVFVSFKGKKNAIAMSFSYYTIFDEKDC</sequence>
<dbReference type="WBParaSite" id="SVE_0346000.1">
    <property type="protein sequence ID" value="SVE_0346000.1"/>
    <property type="gene ID" value="SVE_0346000"/>
</dbReference>
<name>A0A0K0F3S6_STRVS</name>
<dbReference type="PANTHER" id="PTHR10127">
    <property type="entry name" value="DISCOIDIN, CUB, EGF, LAMININ , AND ZINC METALLOPROTEASE DOMAIN CONTAINING"/>
    <property type="match status" value="1"/>
</dbReference>
<feature type="signal peptide" evidence="1">
    <location>
        <begin position="1"/>
        <end position="19"/>
    </location>
</feature>
<dbReference type="Gene3D" id="3.40.390.10">
    <property type="entry name" value="Collagenase (Catalytic Domain)"/>
    <property type="match status" value="1"/>
</dbReference>
<organism evidence="2 3">
    <name type="scientific">Strongyloides venezuelensis</name>
    <name type="common">Threadworm</name>
    <dbReference type="NCBI Taxonomy" id="75913"/>
    <lineage>
        <taxon>Eukaryota</taxon>
        <taxon>Metazoa</taxon>
        <taxon>Ecdysozoa</taxon>
        <taxon>Nematoda</taxon>
        <taxon>Chromadorea</taxon>
        <taxon>Rhabditida</taxon>
        <taxon>Tylenchina</taxon>
        <taxon>Panagrolaimomorpha</taxon>
        <taxon>Strongyloidoidea</taxon>
        <taxon>Strongyloididae</taxon>
        <taxon>Strongyloides</taxon>
    </lineage>
</organism>
<reference evidence="3" key="2">
    <citation type="submission" date="2015-08" db="UniProtKB">
        <authorList>
            <consortium name="WormBaseParasite"/>
        </authorList>
    </citation>
    <scope>IDENTIFICATION</scope>
</reference>
<proteinExistence type="predicted"/>
<accession>A0A0K0F3S6</accession>
<dbReference type="PANTHER" id="PTHR10127:SF802">
    <property type="entry name" value="ZINC METALLOPROTEINASE NAS-10"/>
    <property type="match status" value="1"/>
</dbReference>
<dbReference type="InterPro" id="IPR024079">
    <property type="entry name" value="MetalloPept_cat_dom_sf"/>
</dbReference>
<reference evidence="2" key="1">
    <citation type="submission" date="2014-07" db="EMBL/GenBank/DDBJ databases">
        <authorList>
            <person name="Martin A.A"/>
            <person name="De Silva N."/>
        </authorList>
    </citation>
    <scope>NUCLEOTIDE SEQUENCE</scope>
</reference>
<dbReference type="AlphaFoldDB" id="A0A0K0F3S6"/>
<evidence type="ECO:0000313" key="2">
    <source>
        <dbReference type="Proteomes" id="UP000035680"/>
    </source>
</evidence>
<dbReference type="Proteomes" id="UP000035680">
    <property type="component" value="Unassembled WGS sequence"/>
</dbReference>
<evidence type="ECO:0000313" key="3">
    <source>
        <dbReference type="WBParaSite" id="SVE_0346000.1"/>
    </source>
</evidence>
<protein>
    <submittedName>
        <fullName evidence="3">Metalloendopeptidase</fullName>
    </submittedName>
</protein>
<keyword evidence="2" id="KW-1185">Reference proteome</keyword>